<dbReference type="PANTHER" id="PTHR39606:SF1">
    <property type="entry name" value="CELL SURFACE PROTEIN"/>
    <property type="match status" value="1"/>
</dbReference>
<feature type="compositionally biased region" description="Polar residues" evidence="1">
    <location>
        <begin position="793"/>
        <end position="802"/>
    </location>
</feature>
<feature type="transmembrane region" description="Helical" evidence="2">
    <location>
        <begin position="1020"/>
        <end position="1041"/>
    </location>
</feature>
<gene>
    <name evidence="3" type="ORF">DID88_008418</name>
</gene>
<comment type="caution">
    <text evidence="3">The sequence shown here is derived from an EMBL/GenBank/DDBJ whole genome shotgun (WGS) entry which is preliminary data.</text>
</comment>
<feature type="compositionally biased region" description="Basic and acidic residues" evidence="1">
    <location>
        <begin position="446"/>
        <end position="456"/>
    </location>
</feature>
<keyword evidence="4" id="KW-1185">Reference proteome</keyword>
<sequence>MDKIKAILHGTTPQYEKEVKEEKKAEKAEVKEEKKAEKGEEKEEKKAEKHGEGSHIGNTSHSTAHSITGATHTPHSANVNPTPAGVSHASGGLDQNTIKSDYNSTPADDPLTTHGRHAEREAAIGSNGVNVSHTPRDSELGSTNTGTTASGLGGVGNGSSVTGPNTHVHGVDSTARASEAGLAGHKARDPLSSHNDGIASNTTSGLGGVTSIPSGNELNTHGRDNIGSHGTSHHGRDAALGAGAVGAAGLAEHEHRKHENTGLGSNNQTYGHHEGSHGTHNSATLNAADPRVDSDLDGNRLPNKASSGYGTKDAYGTTTGSSGNHLGRDAAAVGTAGAVGEGIHHYNNQHNQGVFGGTNGPHKTVTANRLDPNLGSSGVPTEGAHTHHGHGPQSEGRVEGGGAEEADGVHGTKGTSAAAGVVPVGAYEAGHGHNTTTGSHSSNLANREDPRVDSDLSKQQNHHYGRDAAVAGGLGGAAYEADKHHHNNANTTSGPHSSNIENKVDPRVDSDRSRDQHHYGRDAALAGAAATAAYEADKHHHNTAKTATGPHSSNIENKVDPRVDSDRSKEGHHYGRDAALAGGAAGTAYEANKHHNTHNAHQKPVGTDIGDKLHGVERNRGVNGPTGFPHESGHSTTSGPVGTGVPGAPRGNVQETHNRNGHHNSNIEHPIHNSATGPDHIFTAPVMDDPAANPDLRDGKIDQHEHRQGVSEVGRDLGDDHTYSTGGGHEHSKSRGLEKEINSAPLGNTSTTPGSGLRDNAHNTSSGSTGLNHNNLTGQNTTSSGLNHGSGLTGHNVSSDTTGLKHGSDLTGHNTASTGLNHGSGLTGNNTSAGTTGFNQGSGLTGHNTASTGINHGSGVTGSTGNHGLAGENIYGETSEFANTNTNSRIFHQTQQEKLGMELRMWTGIPNARSDNLYHNSVYLISSPWLYLVLILGLCITFRWPVYWLLSGAPVLEAVLLMGAEGIELQGHEEEIPNERSQDLCIKSGERRTRILSNFPLWPLATTLDLIYSICSTSWLLYYLFSIVCWGIIPIVCLLQFPISDDRIGIFNIPGLEIDTDVDGLMAIRGMTFRLSEMSLRVHGVEVGLKLVMGKGVDEEEMEVGIACEEVVVRLGRGIEVGDCFATIKGGDGELSFKDAEEKIGEEKNVGREQEMKCGRNENRTVQGEMTNRHEHKDTDVKDEFESFKTITPDGTQAANEQYNKTMKVIQSTNSIQVCRQEVQRLIKSGQGKNEAGTDAPETVNENSDNDIRAAICSQLHRQPSITHPPSHSIKVRTLKTLTPPHMRSFLHRLPMLLRLLLNPIAYFHPVKISSLTATGSGKWIQEILSTKVFKTITNTPSTSPTSPTFISPFHFHSSSDPSPEDENTIPKIQQSINAWLTPANFVLELSSITGLAHVPFFISYPIHCSLSTKDVLVYRTLPSTIELEQVIRLGGADARFEIPSFLLPHHEHLLPSIPSQEDIIGKGMEAIEAREKLGRDGKMEELVKEKEREILMRDECTVGIGAHARLPAVMDQELLDWVARVVKASKIMEMEKEPSLMDEEVHGFREFMGAVKGGMKDSMKKSLISTTINDKWIAKTVGKITKKLEEVRGDVGYAGYIKVSLEPYRLGEEARRKGEGDKILL</sequence>
<reference evidence="3 4" key="1">
    <citation type="submission" date="2018-06" db="EMBL/GenBank/DDBJ databases">
        <title>Genome Sequence of the Brown Rot Fungal Pathogen Monilinia fructigena.</title>
        <authorList>
            <person name="Landi L."/>
            <person name="De Miccolis Angelini R.M."/>
            <person name="Pollastro S."/>
            <person name="Abate D."/>
            <person name="Faretra F."/>
            <person name="Romanazzi G."/>
        </authorList>
    </citation>
    <scope>NUCLEOTIDE SEQUENCE [LARGE SCALE GENOMIC DNA]</scope>
    <source>
        <strain evidence="3 4">Mfrg269</strain>
    </source>
</reference>
<feature type="compositionally biased region" description="Basic and acidic residues" evidence="1">
    <location>
        <begin position="609"/>
        <end position="620"/>
    </location>
</feature>
<feature type="compositionally biased region" description="Polar residues" evidence="1">
    <location>
        <begin position="93"/>
        <end position="106"/>
    </location>
</feature>
<feature type="region of interest" description="Disordered" evidence="1">
    <location>
        <begin position="484"/>
        <end position="518"/>
    </location>
</feature>
<feature type="region of interest" description="Disordered" evidence="1">
    <location>
        <begin position="367"/>
        <end position="414"/>
    </location>
</feature>
<feature type="compositionally biased region" description="Basic and acidic residues" evidence="1">
    <location>
        <begin position="502"/>
        <end position="518"/>
    </location>
</feature>
<feature type="compositionally biased region" description="Basic and acidic residues" evidence="1">
    <location>
        <begin position="695"/>
        <end position="741"/>
    </location>
</feature>
<feature type="transmembrane region" description="Helical" evidence="2">
    <location>
        <begin position="929"/>
        <end position="950"/>
    </location>
</feature>
<feature type="region of interest" description="Disordered" evidence="1">
    <location>
        <begin position="1"/>
        <end position="238"/>
    </location>
</feature>
<evidence type="ECO:0000256" key="2">
    <source>
        <dbReference type="SAM" id="Phobius"/>
    </source>
</evidence>
<dbReference type="PANTHER" id="PTHR39606">
    <property type="entry name" value="SURFACE PROTEIN, PUTATIVE-RELATED"/>
    <property type="match status" value="1"/>
</dbReference>
<feature type="compositionally biased region" description="Polar residues" evidence="1">
    <location>
        <begin position="433"/>
        <end position="445"/>
    </location>
</feature>
<protein>
    <submittedName>
        <fullName evidence="3">Uncharacterized protein</fullName>
    </submittedName>
</protein>
<feature type="compositionally biased region" description="Polar residues" evidence="1">
    <location>
        <begin position="827"/>
        <end position="855"/>
    </location>
</feature>
<feature type="compositionally biased region" description="Polar residues" evidence="1">
    <location>
        <begin position="488"/>
        <end position="501"/>
    </location>
</feature>
<feature type="compositionally biased region" description="Basic and acidic residues" evidence="1">
    <location>
        <begin position="557"/>
        <end position="576"/>
    </location>
</feature>
<dbReference type="Proteomes" id="UP000249056">
    <property type="component" value="Unassembled WGS sequence"/>
</dbReference>
<accession>A0A395J5Z7</accession>
<feature type="compositionally biased region" description="Polar residues" evidence="1">
    <location>
        <begin position="192"/>
        <end position="204"/>
    </location>
</feature>
<keyword evidence="2" id="KW-1133">Transmembrane helix</keyword>
<proteinExistence type="predicted"/>
<organism evidence="3 4">
    <name type="scientific">Monilinia fructigena</name>
    <dbReference type="NCBI Taxonomy" id="38457"/>
    <lineage>
        <taxon>Eukaryota</taxon>
        <taxon>Fungi</taxon>
        <taxon>Dikarya</taxon>
        <taxon>Ascomycota</taxon>
        <taxon>Pezizomycotina</taxon>
        <taxon>Leotiomycetes</taxon>
        <taxon>Helotiales</taxon>
        <taxon>Sclerotiniaceae</taxon>
        <taxon>Monilinia</taxon>
    </lineage>
</organism>
<feature type="compositionally biased region" description="Basic and acidic residues" evidence="1">
    <location>
        <begin position="251"/>
        <end position="260"/>
    </location>
</feature>
<feature type="compositionally biased region" description="Polar residues" evidence="1">
    <location>
        <begin position="544"/>
        <end position="556"/>
    </location>
</feature>
<feature type="region of interest" description="Disordered" evidence="1">
    <location>
        <begin position="427"/>
        <end position="462"/>
    </location>
</feature>
<feature type="compositionally biased region" description="Basic and acidic residues" evidence="1">
    <location>
        <begin position="15"/>
        <end position="53"/>
    </location>
</feature>
<dbReference type="OrthoDB" id="2590867at2759"/>
<evidence type="ECO:0000256" key="1">
    <source>
        <dbReference type="SAM" id="MobiDB-lite"/>
    </source>
</evidence>
<evidence type="ECO:0000313" key="3">
    <source>
        <dbReference type="EMBL" id="RAL67676.1"/>
    </source>
</evidence>
<feature type="compositionally biased region" description="Polar residues" evidence="1">
    <location>
        <begin position="745"/>
        <end position="754"/>
    </location>
</feature>
<evidence type="ECO:0000313" key="4">
    <source>
        <dbReference type="Proteomes" id="UP000249056"/>
    </source>
</evidence>
<feature type="region of interest" description="Disordered" evidence="1">
    <location>
        <begin position="595"/>
        <end position="872"/>
    </location>
</feature>
<keyword evidence="2" id="KW-0472">Membrane</keyword>
<name>A0A395J5Z7_9HELO</name>
<feature type="compositionally biased region" description="Polar residues" evidence="1">
    <location>
        <begin position="811"/>
        <end position="821"/>
    </location>
</feature>
<keyword evidence="2" id="KW-0812">Transmembrane</keyword>
<dbReference type="EMBL" id="QKRW01000003">
    <property type="protein sequence ID" value="RAL67676.1"/>
    <property type="molecule type" value="Genomic_DNA"/>
</dbReference>
<feature type="region of interest" description="Disordered" evidence="1">
    <location>
        <begin position="530"/>
        <end position="576"/>
    </location>
</feature>
<feature type="region of interest" description="Disordered" evidence="1">
    <location>
        <begin position="251"/>
        <end position="328"/>
    </location>
</feature>
<feature type="compositionally biased region" description="Polar residues" evidence="1">
    <location>
        <begin position="56"/>
        <end position="81"/>
    </location>
</feature>
<feature type="compositionally biased region" description="Polar residues" evidence="1">
    <location>
        <begin position="762"/>
        <end position="787"/>
    </location>
</feature>